<dbReference type="InterPro" id="IPR007123">
    <property type="entry name" value="Gelsolin-like_dom"/>
</dbReference>
<dbReference type="InterPro" id="IPR012990">
    <property type="entry name" value="Beta-sandwich_Sec23_24"/>
</dbReference>
<dbReference type="OrthoDB" id="10256289at2759"/>
<name>A0A163HA26_DIDRA</name>
<evidence type="ECO:0000256" key="4">
    <source>
        <dbReference type="ARBA" id="ARBA00021212"/>
    </source>
</evidence>
<protein>
    <recommendedName>
        <fullName evidence="4 16">Protein transport protein SEC23</fullName>
    </recommendedName>
</protein>
<dbReference type="Gene3D" id="1.20.120.730">
    <property type="entry name" value="Sec23/Sec24 helical domain"/>
    <property type="match status" value="1"/>
</dbReference>
<organism evidence="17 18">
    <name type="scientific">Didymella rabiei</name>
    <name type="common">Chickpea ascochyta blight fungus</name>
    <name type="synonym">Mycosphaerella rabiei</name>
    <dbReference type="NCBI Taxonomy" id="5454"/>
    <lineage>
        <taxon>Eukaryota</taxon>
        <taxon>Fungi</taxon>
        <taxon>Dikarya</taxon>
        <taxon>Ascomycota</taxon>
        <taxon>Pezizomycotina</taxon>
        <taxon>Dothideomycetes</taxon>
        <taxon>Pleosporomycetidae</taxon>
        <taxon>Pleosporales</taxon>
        <taxon>Pleosporineae</taxon>
        <taxon>Didymellaceae</taxon>
        <taxon>Ascochyta</taxon>
    </lineage>
</organism>
<evidence type="ECO:0000256" key="14">
    <source>
        <dbReference type="ARBA" id="ARBA00023329"/>
    </source>
</evidence>
<dbReference type="InterPro" id="IPR036180">
    <property type="entry name" value="Gelsolin-like_dom_sf"/>
</dbReference>
<dbReference type="Pfam" id="PF04811">
    <property type="entry name" value="Sec23_trunk"/>
    <property type="match status" value="1"/>
</dbReference>
<gene>
    <name evidence="17" type="ORF">ST47_g3639</name>
</gene>
<dbReference type="SUPFAM" id="SSF81811">
    <property type="entry name" value="Helical domain of Sec23/24"/>
    <property type="match status" value="1"/>
</dbReference>
<comment type="similarity">
    <text evidence="3 16">Belongs to the SEC23/SEC24 family. SEC23 subfamily.</text>
</comment>
<reference evidence="17 18" key="1">
    <citation type="journal article" date="2016" name="Sci. Rep.">
        <title>Draft genome sequencing and secretome analysis of fungal phytopathogen Ascochyta rabiei provides insight into the necrotrophic effector repertoire.</title>
        <authorList>
            <person name="Verma S."/>
            <person name="Gazara R.K."/>
            <person name="Nizam S."/>
            <person name="Parween S."/>
            <person name="Chattopadhyay D."/>
            <person name="Verma P.K."/>
        </authorList>
    </citation>
    <scope>NUCLEOTIDE SEQUENCE [LARGE SCALE GENOMIC DNA]</scope>
    <source>
        <strain evidence="17 18">ArDII</strain>
    </source>
</reference>
<dbReference type="InterPro" id="IPR006900">
    <property type="entry name" value="Sec23/24_helical_dom"/>
</dbReference>
<evidence type="ECO:0000256" key="6">
    <source>
        <dbReference type="ARBA" id="ARBA00022490"/>
    </source>
</evidence>
<evidence type="ECO:0000256" key="5">
    <source>
        <dbReference type="ARBA" id="ARBA00022448"/>
    </source>
</evidence>
<evidence type="ECO:0000256" key="3">
    <source>
        <dbReference type="ARBA" id="ARBA00009210"/>
    </source>
</evidence>
<dbReference type="GO" id="GO:0030127">
    <property type="term" value="C:COPII vesicle coat"/>
    <property type="evidence" value="ECO:0007669"/>
    <property type="project" value="InterPro"/>
</dbReference>
<dbReference type="GO" id="GO:0070971">
    <property type="term" value="C:endoplasmic reticulum exit site"/>
    <property type="evidence" value="ECO:0007669"/>
    <property type="project" value="TreeGrafter"/>
</dbReference>
<evidence type="ECO:0000256" key="15">
    <source>
        <dbReference type="ARBA" id="ARBA00025471"/>
    </source>
</evidence>
<dbReference type="AlphaFoldDB" id="A0A163HA26"/>
<dbReference type="CDD" id="cd01478">
    <property type="entry name" value="Sec23-like"/>
    <property type="match status" value="1"/>
</dbReference>
<dbReference type="GO" id="GO:0005096">
    <property type="term" value="F:GTPase activator activity"/>
    <property type="evidence" value="ECO:0007669"/>
    <property type="project" value="TreeGrafter"/>
</dbReference>
<dbReference type="InterPro" id="IPR037364">
    <property type="entry name" value="Sec23"/>
</dbReference>
<evidence type="ECO:0000256" key="9">
    <source>
        <dbReference type="ARBA" id="ARBA00022833"/>
    </source>
</evidence>
<accession>A0A163HA26</accession>
<evidence type="ECO:0000256" key="13">
    <source>
        <dbReference type="ARBA" id="ARBA00023136"/>
    </source>
</evidence>
<keyword evidence="13 16" id="KW-0472">Membrane</keyword>
<evidence type="ECO:0000256" key="10">
    <source>
        <dbReference type="ARBA" id="ARBA00022892"/>
    </source>
</evidence>
<dbReference type="EMBL" id="JYNV01000132">
    <property type="protein sequence ID" value="KZM25215.1"/>
    <property type="molecule type" value="Genomic_DNA"/>
</dbReference>
<dbReference type="FunFam" id="3.40.50.410:FF:000008">
    <property type="entry name" value="Protein transport protein SEC23"/>
    <property type="match status" value="1"/>
</dbReference>
<comment type="caution">
    <text evidence="17">The sequence shown here is derived from an EMBL/GenBank/DDBJ whole genome shotgun (WGS) entry which is preliminary data.</text>
</comment>
<evidence type="ECO:0000313" key="17">
    <source>
        <dbReference type="EMBL" id="KZM25215.1"/>
    </source>
</evidence>
<dbReference type="SUPFAM" id="SSF82919">
    <property type="entry name" value="Zn-finger domain of Sec23/24"/>
    <property type="match status" value="1"/>
</dbReference>
<dbReference type="Gene3D" id="3.40.50.410">
    <property type="entry name" value="von Willebrand factor, type A domain"/>
    <property type="match status" value="1"/>
</dbReference>
<dbReference type="Pfam" id="PF00626">
    <property type="entry name" value="Gelsolin"/>
    <property type="match status" value="1"/>
</dbReference>
<dbReference type="InterPro" id="IPR006895">
    <property type="entry name" value="Znf_Sec23_Sec24"/>
</dbReference>
<dbReference type="Gene3D" id="2.30.30.380">
    <property type="entry name" value="Zn-finger domain of Sec23/24"/>
    <property type="match status" value="1"/>
</dbReference>
<evidence type="ECO:0000256" key="7">
    <source>
        <dbReference type="ARBA" id="ARBA00022723"/>
    </source>
</evidence>
<dbReference type="Pfam" id="PF04815">
    <property type="entry name" value="Sec23_helical"/>
    <property type="match status" value="1"/>
</dbReference>
<keyword evidence="9 16" id="KW-0862">Zinc</keyword>
<proteinExistence type="inferred from homology"/>
<dbReference type="SUPFAM" id="SSF82754">
    <property type="entry name" value="C-terminal, gelsolin-like domain of Sec23/24"/>
    <property type="match status" value="1"/>
</dbReference>
<dbReference type="InterPro" id="IPR037550">
    <property type="entry name" value="Sec23_C"/>
</dbReference>
<dbReference type="GO" id="GO:0006886">
    <property type="term" value="P:intracellular protein transport"/>
    <property type="evidence" value="ECO:0007669"/>
    <property type="project" value="InterPro"/>
</dbReference>
<dbReference type="Pfam" id="PF04810">
    <property type="entry name" value="zf-Sec23_Sec24"/>
    <property type="match status" value="1"/>
</dbReference>
<dbReference type="FunFam" id="2.30.30.380:FF:000001">
    <property type="entry name" value="Protein transport protein SEC23"/>
    <property type="match status" value="1"/>
</dbReference>
<keyword evidence="6 16" id="KW-0963">Cytoplasm</keyword>
<dbReference type="InterPro" id="IPR029006">
    <property type="entry name" value="ADF-H/Gelsolin-like_dom_sf"/>
</dbReference>
<evidence type="ECO:0000256" key="8">
    <source>
        <dbReference type="ARBA" id="ARBA00022824"/>
    </source>
</evidence>
<evidence type="ECO:0000256" key="11">
    <source>
        <dbReference type="ARBA" id="ARBA00022927"/>
    </source>
</evidence>
<keyword evidence="12 16" id="KW-0333">Golgi apparatus</keyword>
<evidence type="ECO:0000256" key="16">
    <source>
        <dbReference type="RuleBase" id="RU365030"/>
    </source>
</evidence>
<keyword evidence="14 16" id="KW-0968">Cytoplasmic vesicle</keyword>
<dbReference type="CDD" id="cd11287">
    <property type="entry name" value="Sec23_C"/>
    <property type="match status" value="1"/>
</dbReference>
<keyword evidence="5 16" id="KW-0813">Transport</keyword>
<keyword evidence="11 16" id="KW-0653">Protein transport</keyword>
<dbReference type="FunFam" id="3.40.20.10:FF:000006">
    <property type="entry name" value="Protein transport protein SEC23"/>
    <property type="match status" value="1"/>
</dbReference>
<comment type="function">
    <text evidence="15 16">Component of the coat protein complex II (COPII) which promotes the formation of transport vesicles from the endoplasmic reticulum (ER). The coat has two main functions, the physical deformation of the endoplasmic reticulum membrane into vesicles and the selection of cargo molecules.</text>
</comment>
<keyword evidence="10 16" id="KW-0931">ER-Golgi transport</keyword>
<dbReference type="STRING" id="5454.A0A163HA26"/>
<dbReference type="GO" id="GO:0000139">
    <property type="term" value="C:Golgi membrane"/>
    <property type="evidence" value="ECO:0007669"/>
    <property type="project" value="UniProtKB-SubCell"/>
</dbReference>
<dbReference type="InterPro" id="IPR006896">
    <property type="entry name" value="Sec23/24_trunk_dom"/>
</dbReference>
<comment type="subcellular location">
    <subcellularLocation>
        <location evidence="16">Cytoplasm</location>
    </subcellularLocation>
    <subcellularLocation>
        <location evidence="1 16">Cytoplasmic vesicle</location>
        <location evidence="1 16">COPII-coated vesicle membrane</location>
        <topology evidence="1 16">Peripheral membrane protein</topology>
        <orientation evidence="1 16">Cytoplasmic side</orientation>
    </subcellularLocation>
    <subcellularLocation>
        <location evidence="2 16">Endoplasmic reticulum membrane</location>
        <topology evidence="2 16">Peripheral membrane protein</topology>
        <orientation evidence="2 16">Cytoplasmic side</orientation>
    </subcellularLocation>
    <subcellularLocation>
        <location evidence="16">Golgi apparatus membrane</location>
        <topology evidence="16">Peripheral membrane protein</topology>
        <orientation evidence="16">Cytoplasmic side</orientation>
    </subcellularLocation>
</comment>
<dbReference type="PANTHER" id="PTHR11141:SF0">
    <property type="entry name" value="PROTEIN TRANSPORT PROTEIN SEC23"/>
    <property type="match status" value="1"/>
</dbReference>
<dbReference type="FunFam" id="1.20.120.730:FF:000001">
    <property type="entry name" value="Protein transport protein SEC23"/>
    <property type="match status" value="1"/>
</dbReference>
<dbReference type="PANTHER" id="PTHR11141">
    <property type="entry name" value="PROTEIN TRANSPORT PROTEIN SEC23"/>
    <property type="match status" value="1"/>
</dbReference>
<evidence type="ECO:0000256" key="2">
    <source>
        <dbReference type="ARBA" id="ARBA00004397"/>
    </source>
</evidence>
<dbReference type="GO" id="GO:0005789">
    <property type="term" value="C:endoplasmic reticulum membrane"/>
    <property type="evidence" value="ECO:0007669"/>
    <property type="project" value="UniProtKB-SubCell"/>
</dbReference>
<dbReference type="GO" id="GO:0090110">
    <property type="term" value="P:COPII-coated vesicle cargo loading"/>
    <property type="evidence" value="ECO:0007669"/>
    <property type="project" value="TreeGrafter"/>
</dbReference>
<keyword evidence="7 16" id="KW-0479">Metal-binding</keyword>
<keyword evidence="8 16" id="KW-0256">Endoplasmic reticulum</keyword>
<evidence type="ECO:0000256" key="12">
    <source>
        <dbReference type="ARBA" id="ARBA00023034"/>
    </source>
</evidence>
<dbReference type="Gene3D" id="2.60.40.1670">
    <property type="entry name" value="beta-sandwich domain of Sec23/24"/>
    <property type="match status" value="1"/>
</dbReference>
<dbReference type="InterPro" id="IPR036465">
    <property type="entry name" value="vWFA_dom_sf"/>
</dbReference>
<dbReference type="Proteomes" id="UP000076837">
    <property type="component" value="Unassembled WGS sequence"/>
</dbReference>
<dbReference type="GO" id="GO:0008270">
    <property type="term" value="F:zinc ion binding"/>
    <property type="evidence" value="ECO:0007669"/>
    <property type="project" value="InterPro"/>
</dbReference>
<dbReference type="SUPFAM" id="SSF53300">
    <property type="entry name" value="vWA-like"/>
    <property type="match status" value="1"/>
</dbReference>
<dbReference type="InterPro" id="IPR036174">
    <property type="entry name" value="Znf_Sec23_Sec24_sf"/>
</dbReference>
<keyword evidence="18" id="KW-1185">Reference proteome</keyword>
<dbReference type="Pfam" id="PF08033">
    <property type="entry name" value="Sec23_BS"/>
    <property type="match status" value="1"/>
</dbReference>
<sequence>MADFEALKDQWSQIEDTDGVRLSWNTLPSSRMEASRLVVPIGALYTPLKEKTDTPLLQYDPVACKAPCKAILNPFCQVDMRARMWICPFCLQRNALPPHYKDISAEQIPPELHPSSTTIEYRLPRPAPAPPIFLFVVDTCQEEDSLKALKDSIIMSLSLLPQYALVGLITYGTMAQVHELGYTECAKSYVFRGNKDYATKQVHEMLGLGQAAPRANMPQQPGRPQMPMGNVDTRFLLPVSQCEFQLTNALEQLQRDPWPVANDKRPLRCTGVALSIAAGLLEFRHREAGARIMLFSGGPATEGPGMVVGPELKEAIRSHHDIDRDNIKYYKKALKFYETLAKRVAQNGHIVDIFAGCLDQVGLLEMRGLSNSTGGHMILTDSFTSSMYKQSFVRIFNKDEQDNLLMAFNANLEVLTTKELKVTGLIGHAVSNNKKSVSVGETECGIGNTCSWKMCGIDPESSYAIYFEIAGQGGPNQMQAGPQKGMMQFLTYYQHSAGQFHLRVTTVARNLSGPSGDPAIAQSFDQEAAAVLMSRIAVFKAEVDDGPDVLRWVDRMLIRLCSRFAEYRKDDPSSFRLEKNFTLYPQFMFHLRRSQFLQVFNNSPDETAFYRHVLNHEDVSNSLIMIQPTLDSYGFDHEGGQPVLLDSSSIQNETVLLLDTFFHILIFHGETMAEWRKAGYQDQEGYESFATLLESPKEDAKDLIQDRFPLPRFIVCDAGGSQARFLLSKLNPSTTHTTQSYGGVSQSAQTIFTDDVSLQTFMDHLMKLAVSGTG</sequence>
<evidence type="ECO:0000313" key="18">
    <source>
        <dbReference type="Proteomes" id="UP000076837"/>
    </source>
</evidence>
<evidence type="ECO:0000256" key="1">
    <source>
        <dbReference type="ARBA" id="ARBA00004299"/>
    </source>
</evidence>
<dbReference type="Gene3D" id="3.40.20.10">
    <property type="entry name" value="Severin"/>
    <property type="match status" value="1"/>
</dbReference>
<dbReference type="SUPFAM" id="SSF81995">
    <property type="entry name" value="beta-sandwich domain of Sec23/24"/>
    <property type="match status" value="1"/>
</dbReference>
<dbReference type="InterPro" id="IPR036175">
    <property type="entry name" value="Sec23/24_helical_dom_sf"/>
</dbReference>